<evidence type="ECO:0000313" key="2">
    <source>
        <dbReference type="Proteomes" id="UP000253606"/>
    </source>
</evidence>
<sequence>MVLGEMTPLLLILWRERHQESMEQLYLPLDMELPRPMKQLKLPVRWKTEMTPLEIGKDGLSLPIELVTSTQAILARKRSGKSYTGSVQAEELLRHKQQIAAIDPTAHGGVCDPRRPATGLVFRLP</sequence>
<protein>
    <submittedName>
        <fullName evidence="1">Uncharacterized protein</fullName>
    </submittedName>
</protein>
<keyword evidence="1" id="KW-0614">Plasmid</keyword>
<organism evidence="1 2">
    <name type="scientific">Acidisarcina polymorpha</name>
    <dbReference type="NCBI Taxonomy" id="2211140"/>
    <lineage>
        <taxon>Bacteria</taxon>
        <taxon>Pseudomonadati</taxon>
        <taxon>Acidobacteriota</taxon>
        <taxon>Terriglobia</taxon>
        <taxon>Terriglobales</taxon>
        <taxon>Acidobacteriaceae</taxon>
        <taxon>Acidisarcina</taxon>
    </lineage>
</organism>
<accession>A0A2Z5GBE0</accession>
<proteinExistence type="predicted"/>
<reference evidence="1 2" key="1">
    <citation type="journal article" date="2018" name="Front. Microbiol.">
        <title>Hydrolytic Capabilities as a Key to Environmental Success: Chitinolytic and Cellulolytic Acidobacteria From Acidic Sub-arctic Soils and Boreal Peatlands.</title>
        <authorList>
            <person name="Belova S.E."/>
            <person name="Ravin N.V."/>
            <person name="Pankratov T.A."/>
            <person name="Rakitin A.L."/>
            <person name="Ivanova A.A."/>
            <person name="Beletsky A.V."/>
            <person name="Mardanov A.V."/>
            <person name="Sinninghe Damste J.S."/>
            <person name="Dedysh S.N."/>
        </authorList>
    </citation>
    <scope>NUCLEOTIDE SEQUENCE [LARGE SCALE GENOMIC DNA]</scope>
    <source>
        <strain evidence="1 2">SBC82</strain>
        <plasmid evidence="2">pacpol4</plasmid>
    </source>
</reference>
<dbReference type="Proteomes" id="UP000253606">
    <property type="component" value="Plasmid pACPOL4"/>
</dbReference>
<keyword evidence="2" id="KW-1185">Reference proteome</keyword>
<dbReference type="EMBL" id="CP030843">
    <property type="protein sequence ID" value="AXC16250.1"/>
    <property type="molecule type" value="Genomic_DNA"/>
</dbReference>
<dbReference type="KEGG" id="abas:ACPOL_7050"/>
<gene>
    <name evidence="1" type="ORF">ACPOL_7050</name>
</gene>
<evidence type="ECO:0000313" key="1">
    <source>
        <dbReference type="EMBL" id="AXC16250.1"/>
    </source>
</evidence>
<geneLocation type="plasmid" evidence="2">
    <name>pacpol4</name>
</geneLocation>
<dbReference type="AlphaFoldDB" id="A0A2Z5GBE0"/>
<name>A0A2Z5GBE0_9BACT</name>